<feature type="transmembrane region" description="Helical" evidence="6">
    <location>
        <begin position="515"/>
        <end position="540"/>
    </location>
</feature>
<feature type="transmembrane region" description="Helical" evidence="6">
    <location>
        <begin position="423"/>
        <end position="444"/>
    </location>
</feature>
<feature type="transmembrane region" description="Helical" evidence="6">
    <location>
        <begin position="450"/>
        <end position="470"/>
    </location>
</feature>
<evidence type="ECO:0000256" key="6">
    <source>
        <dbReference type="SAM" id="Phobius"/>
    </source>
</evidence>
<feature type="transmembrane region" description="Helical" evidence="6">
    <location>
        <begin position="286"/>
        <end position="309"/>
    </location>
</feature>
<keyword evidence="7" id="KW-0732">Signal</keyword>
<evidence type="ECO:0000256" key="4">
    <source>
        <dbReference type="ARBA" id="ARBA00023136"/>
    </source>
</evidence>
<dbReference type="OMA" id="VINRCWP"/>
<feature type="transmembrane region" description="Helical" evidence="6">
    <location>
        <begin position="258"/>
        <end position="280"/>
    </location>
</feature>
<dbReference type="AlphaFoldDB" id="A0A5J4YL46"/>
<comment type="caution">
    <text evidence="8">The sequence shown here is derived from an EMBL/GenBank/DDBJ whole genome shotgun (WGS) entry which is preliminary data.</text>
</comment>
<keyword evidence="3 6" id="KW-1133">Transmembrane helix</keyword>
<keyword evidence="2 6" id="KW-0812">Transmembrane</keyword>
<evidence type="ECO:0000256" key="5">
    <source>
        <dbReference type="SAM" id="MobiDB-lite"/>
    </source>
</evidence>
<dbReference type="PANTHER" id="PTHR14255:SF3">
    <property type="entry name" value="SULFITE EXPORTER TAUE_SAFE FAMILY PROTEIN 5-RELATED"/>
    <property type="match status" value="1"/>
</dbReference>
<dbReference type="GO" id="GO:0016020">
    <property type="term" value="C:membrane"/>
    <property type="evidence" value="ECO:0007669"/>
    <property type="project" value="UniProtKB-SubCell"/>
</dbReference>
<evidence type="ECO:0000313" key="8">
    <source>
        <dbReference type="EMBL" id="KAA8492211.1"/>
    </source>
</evidence>
<proteinExistence type="predicted"/>
<organism evidence="8 9">
    <name type="scientific">Porphyridium purpureum</name>
    <name type="common">Red alga</name>
    <name type="synonym">Porphyridium cruentum</name>
    <dbReference type="NCBI Taxonomy" id="35688"/>
    <lineage>
        <taxon>Eukaryota</taxon>
        <taxon>Rhodophyta</taxon>
        <taxon>Bangiophyceae</taxon>
        <taxon>Porphyridiales</taxon>
        <taxon>Porphyridiaceae</taxon>
        <taxon>Porphyridium</taxon>
    </lineage>
</organism>
<dbReference type="EMBL" id="VRMN01000010">
    <property type="protein sequence ID" value="KAA8492211.1"/>
    <property type="molecule type" value="Genomic_DNA"/>
</dbReference>
<dbReference type="GO" id="GO:0016567">
    <property type="term" value="P:protein ubiquitination"/>
    <property type="evidence" value="ECO:0007669"/>
    <property type="project" value="TreeGrafter"/>
</dbReference>
<name>A0A5J4YL46_PORPP</name>
<dbReference type="OrthoDB" id="413510at2759"/>
<dbReference type="Proteomes" id="UP000324585">
    <property type="component" value="Unassembled WGS sequence"/>
</dbReference>
<feature type="signal peptide" evidence="7">
    <location>
        <begin position="1"/>
        <end position="32"/>
    </location>
</feature>
<dbReference type="PANTHER" id="PTHR14255">
    <property type="entry name" value="CEREBLON"/>
    <property type="match status" value="1"/>
</dbReference>
<evidence type="ECO:0000256" key="7">
    <source>
        <dbReference type="SAM" id="SignalP"/>
    </source>
</evidence>
<evidence type="ECO:0000256" key="1">
    <source>
        <dbReference type="ARBA" id="ARBA00004141"/>
    </source>
</evidence>
<feature type="transmembrane region" description="Helical" evidence="6">
    <location>
        <begin position="616"/>
        <end position="637"/>
    </location>
</feature>
<feature type="transmembrane region" description="Helical" evidence="6">
    <location>
        <begin position="583"/>
        <end position="604"/>
    </location>
</feature>
<evidence type="ECO:0000313" key="9">
    <source>
        <dbReference type="Proteomes" id="UP000324585"/>
    </source>
</evidence>
<dbReference type="GO" id="GO:0031464">
    <property type="term" value="C:Cul4A-RING E3 ubiquitin ligase complex"/>
    <property type="evidence" value="ECO:0007669"/>
    <property type="project" value="TreeGrafter"/>
</dbReference>
<keyword evidence="4 6" id="KW-0472">Membrane</keyword>
<feature type="region of interest" description="Disordered" evidence="5">
    <location>
        <begin position="32"/>
        <end position="58"/>
    </location>
</feature>
<reference evidence="9" key="1">
    <citation type="journal article" date="2019" name="Nat. Commun.">
        <title>Expansion of phycobilisome linker gene families in mesophilic red algae.</title>
        <authorList>
            <person name="Lee J."/>
            <person name="Kim D."/>
            <person name="Bhattacharya D."/>
            <person name="Yoon H.S."/>
        </authorList>
    </citation>
    <scope>NUCLEOTIDE SEQUENCE [LARGE SCALE GENOMIC DNA]</scope>
    <source>
        <strain evidence="9">CCMP 1328</strain>
    </source>
</reference>
<keyword evidence="9" id="KW-1185">Reference proteome</keyword>
<feature type="transmembrane region" description="Helical" evidence="6">
    <location>
        <begin position="227"/>
        <end position="246"/>
    </location>
</feature>
<feature type="chain" id="PRO_5023924153" evidence="7">
    <location>
        <begin position="33"/>
        <end position="653"/>
    </location>
</feature>
<dbReference type="InterPro" id="IPR002781">
    <property type="entry name" value="TM_pro_TauE-like"/>
</dbReference>
<comment type="subcellular location">
    <subcellularLocation>
        <location evidence="1">Membrane</location>
        <topology evidence="1">Multi-pass membrane protein</topology>
    </subcellularLocation>
</comment>
<evidence type="ECO:0000256" key="3">
    <source>
        <dbReference type="ARBA" id="ARBA00022989"/>
    </source>
</evidence>
<sequence length="653" mass="70100">MNRRSRMLVDVMRACRWVIVLLLLVCCGRAGATSNSSDSSVARQDNTRPEQVDNVILSTSGQKGTADGILAEQSVISLTQSAAALANESLQHQTRLPSNVGKSCDRASDCSPRKRTWTSAEALACDMETHKCSPTCEKGAARAEQCEVNRICATPVSASELAVAGSTASVCRLRTPGEYLTDTNFQRVLVLVWSATALANAGGLAGGTLFVPILAIMLTYPMTRAAALSQALVCGGSLSATLYQLLRARHPVRDRPAIAFDVLALGLPGLLAGSLLGVLLSTSFATYVSGFTLCLLLVATATSSGRTAIQMRQLERSDRMLAAGKDGAALPSRGPGPSAGAIRTTDGKVLRHSDALSDRELAMYSTSFDYGAGGNGQQHNFQTSRYHGSVMKWVSLLRDIVRPDPRRTVHDVSRVYERERQRFPAVESALISVAWGLVLGFSYIRSGMPVCSRAFALAACAQLTGLYLLLRSVLRNLLSWHEHKLRLHYVFHDSDVIWGESDTNTGKGKSATQSFTALFCALSIVIGSVCAFVGIGPAALMTPVMVSVLHMDPVVVQATSAPINLITSSAVLVQLYFQAQVEVTASAILFLTAATASLSGIVLARHVVRKYRLKSLVVAVLSLVLYLSFVLCVYTTVLRFNAQPRESFYHGMC</sequence>
<evidence type="ECO:0000256" key="2">
    <source>
        <dbReference type="ARBA" id="ARBA00022692"/>
    </source>
</evidence>
<gene>
    <name evidence="8" type="ORF">FVE85_3649</name>
</gene>
<protein>
    <submittedName>
        <fullName evidence="8">Sulfite exporter TauE/SafE family protein 4</fullName>
    </submittedName>
</protein>
<dbReference type="Pfam" id="PF01925">
    <property type="entry name" value="TauE"/>
    <property type="match status" value="1"/>
</dbReference>
<accession>A0A5J4YL46</accession>
<feature type="compositionally biased region" description="Polar residues" evidence="5">
    <location>
        <begin position="32"/>
        <end position="44"/>
    </location>
</feature>